<gene>
    <name evidence="1" type="ORF">G6045_21175</name>
</gene>
<proteinExistence type="predicted"/>
<organism evidence="1 2">
    <name type="scientific">Streptomyces mesophilus</name>
    <dbReference type="NCBI Taxonomy" id="1775132"/>
    <lineage>
        <taxon>Bacteria</taxon>
        <taxon>Bacillati</taxon>
        <taxon>Actinomycetota</taxon>
        <taxon>Actinomycetes</taxon>
        <taxon>Kitasatosporales</taxon>
        <taxon>Streptomycetaceae</taxon>
        <taxon>Streptomyces</taxon>
    </lineage>
</organism>
<accession>A0A6G4XL58</accession>
<dbReference type="Proteomes" id="UP000481109">
    <property type="component" value="Unassembled WGS sequence"/>
</dbReference>
<name>A0A6G4XL58_9ACTN</name>
<evidence type="ECO:0000313" key="2">
    <source>
        <dbReference type="Proteomes" id="UP000481109"/>
    </source>
</evidence>
<dbReference type="EMBL" id="JAAKZW010000090">
    <property type="protein sequence ID" value="NGO78158.1"/>
    <property type="molecule type" value="Genomic_DNA"/>
</dbReference>
<dbReference type="RefSeq" id="WP_165333613.1">
    <property type="nucleotide sequence ID" value="NZ_JAAKZW010000090.1"/>
</dbReference>
<protein>
    <recommendedName>
        <fullName evidence="3">WD40 repeat domain-containing protein</fullName>
    </recommendedName>
</protein>
<dbReference type="AlphaFoldDB" id="A0A6G4XL58"/>
<keyword evidence="2" id="KW-1185">Reference proteome</keyword>
<sequence>MSTPIPARLVAEVPTPFAPGTADAPFVLHSGGRRRVVQRGDARLAVLDVESGDIRSFPTPWPRTFGTVTLSPNGDLAVFSGLHAVRAVDASGATRWEVRHGCWSARECTLVHDSFAEYANDEGHDYADSGSAAFRADGKLVWAHVRQAQAWADEEWLVLDALDGTVLGRAGTGTVGSGSFSSPHPHGPYMGLSVGEGDEDSPALWGHWDGTRLTFERIDGVLIQDVSPSGHDFLCTDPGQWALYLHAAADGAETNRLDAVDAVPPAPGEDTVEWDYEGAYPYEDGAVVGTEGDCETPRHWLVDPRTMSLRGRIAYPAPVFGSPRPAGPGVWWTAADEGRAVRLWTLGAEH</sequence>
<evidence type="ECO:0000313" key="1">
    <source>
        <dbReference type="EMBL" id="NGO78158.1"/>
    </source>
</evidence>
<dbReference type="SUPFAM" id="SSF50960">
    <property type="entry name" value="TolB, C-terminal domain"/>
    <property type="match status" value="1"/>
</dbReference>
<reference evidence="1 2" key="1">
    <citation type="submission" date="2020-02" db="EMBL/GenBank/DDBJ databases">
        <title>Whole-genome analyses of novel actinobacteria.</title>
        <authorList>
            <person name="Sahin N."/>
            <person name="Tokatli A."/>
        </authorList>
    </citation>
    <scope>NUCLEOTIDE SEQUENCE [LARGE SCALE GENOMIC DNA]</scope>
    <source>
        <strain evidence="1 2">YC504</strain>
    </source>
</reference>
<comment type="caution">
    <text evidence="1">The sequence shown here is derived from an EMBL/GenBank/DDBJ whole genome shotgun (WGS) entry which is preliminary data.</text>
</comment>
<evidence type="ECO:0008006" key="3">
    <source>
        <dbReference type="Google" id="ProtNLM"/>
    </source>
</evidence>